<dbReference type="InterPro" id="IPR009100">
    <property type="entry name" value="AcylCoA_DH/oxidase_NM_dom_sf"/>
</dbReference>
<comment type="similarity">
    <text evidence="2 5">Belongs to the acyl-CoA dehydrogenase family.</text>
</comment>
<dbReference type="Gene3D" id="2.40.110.10">
    <property type="entry name" value="Butyryl-CoA Dehydrogenase, subunit A, domain 2"/>
    <property type="match status" value="1"/>
</dbReference>
<organism evidence="9 10">
    <name type="scientific">Metallosphaera tengchongensis</name>
    <dbReference type="NCBI Taxonomy" id="1532350"/>
    <lineage>
        <taxon>Archaea</taxon>
        <taxon>Thermoproteota</taxon>
        <taxon>Thermoprotei</taxon>
        <taxon>Sulfolobales</taxon>
        <taxon>Sulfolobaceae</taxon>
        <taxon>Metallosphaera</taxon>
    </lineage>
</organism>
<dbReference type="AlphaFoldDB" id="A0A6N0P040"/>
<dbReference type="Gene3D" id="1.20.140.10">
    <property type="entry name" value="Butyryl-CoA Dehydrogenase, subunit A, domain 3"/>
    <property type="match status" value="1"/>
</dbReference>
<evidence type="ECO:0000259" key="8">
    <source>
        <dbReference type="Pfam" id="PF02771"/>
    </source>
</evidence>
<feature type="domain" description="Acyl-CoA dehydrogenase/oxidase C-terminal" evidence="6">
    <location>
        <begin position="211"/>
        <end position="344"/>
    </location>
</feature>
<evidence type="ECO:0000313" key="10">
    <source>
        <dbReference type="Proteomes" id="UP000509301"/>
    </source>
</evidence>
<dbReference type="PROSITE" id="PS00073">
    <property type="entry name" value="ACYL_COA_DH_2"/>
    <property type="match status" value="1"/>
</dbReference>
<dbReference type="PANTHER" id="PTHR43884">
    <property type="entry name" value="ACYL-COA DEHYDROGENASE"/>
    <property type="match status" value="1"/>
</dbReference>
<dbReference type="SUPFAM" id="SSF56645">
    <property type="entry name" value="Acyl-CoA dehydrogenase NM domain-like"/>
    <property type="match status" value="1"/>
</dbReference>
<dbReference type="EMBL" id="CP049074">
    <property type="protein sequence ID" value="QKR01129.1"/>
    <property type="molecule type" value="Genomic_DNA"/>
</dbReference>
<evidence type="ECO:0000256" key="5">
    <source>
        <dbReference type="RuleBase" id="RU362125"/>
    </source>
</evidence>
<dbReference type="SUPFAM" id="SSF47203">
    <property type="entry name" value="Acyl-CoA dehydrogenase C-terminal domain-like"/>
    <property type="match status" value="1"/>
</dbReference>
<sequence>MEKYNVGYWNEMDSKEEFPQEFFKEFVGSGFGSILIPKEFGGAGLGTKEASLILREINRLGGNSYFVHGQYYNLALLNKCASQELKERIFPEMVRDNLLVLSLALTEPEAGSESTRITTFAEERGDRYVINGRKVFISRVDRTDFLVLVARTKPYNEERKTEGISMFLVDMRQLKGQVEMRRIRTMSNTDAYELYINNLEVTRKDLLGKENDGFKCLLRCLNAERIMIAAEMVGNTEYFLERAVDYSRERRVFGRPIGQNQGVQFPLAQAYMELMTSSTTLKQALDLYETSSDERSIGTFANIAKFKATEAAWYAGNVAMDVYGGLGYARDLGIERKVRETRLFLVAPISKNLILADIAHNVLKLPRSF</sequence>
<dbReference type="Pfam" id="PF02770">
    <property type="entry name" value="Acyl-CoA_dh_M"/>
    <property type="match status" value="1"/>
</dbReference>
<name>A0A6N0P040_9CREN</name>
<dbReference type="InterPro" id="IPR006091">
    <property type="entry name" value="Acyl-CoA_Oxase/DH_mid-dom"/>
</dbReference>
<evidence type="ECO:0000259" key="6">
    <source>
        <dbReference type="Pfam" id="PF00441"/>
    </source>
</evidence>
<dbReference type="Pfam" id="PF00441">
    <property type="entry name" value="Acyl-CoA_dh_1"/>
    <property type="match status" value="1"/>
</dbReference>
<keyword evidence="10" id="KW-1185">Reference proteome</keyword>
<evidence type="ECO:0000256" key="3">
    <source>
        <dbReference type="ARBA" id="ARBA00022630"/>
    </source>
</evidence>
<dbReference type="KEGG" id="mten:GWK48_10825"/>
<dbReference type="InterPro" id="IPR013786">
    <property type="entry name" value="AcylCoA_DH/ox_N"/>
</dbReference>
<keyword evidence="4 5" id="KW-0274">FAD</keyword>
<dbReference type="GO" id="GO:0003995">
    <property type="term" value="F:acyl-CoA dehydrogenase activity"/>
    <property type="evidence" value="ECO:0007669"/>
    <property type="project" value="InterPro"/>
</dbReference>
<evidence type="ECO:0000313" key="9">
    <source>
        <dbReference type="EMBL" id="QKR01129.1"/>
    </source>
</evidence>
<feature type="domain" description="Acyl-CoA dehydrogenase/oxidase N-terminal" evidence="8">
    <location>
        <begin position="8"/>
        <end position="95"/>
    </location>
</feature>
<accession>A0A6N0P040</accession>
<feature type="domain" description="Acyl-CoA oxidase/dehydrogenase middle" evidence="7">
    <location>
        <begin position="103"/>
        <end position="198"/>
    </location>
</feature>
<evidence type="ECO:0000256" key="4">
    <source>
        <dbReference type="ARBA" id="ARBA00022827"/>
    </source>
</evidence>
<gene>
    <name evidence="9" type="ORF">GWK48_10825</name>
</gene>
<dbReference type="Gene3D" id="1.10.540.10">
    <property type="entry name" value="Acyl-CoA dehydrogenase/oxidase, N-terminal domain"/>
    <property type="match status" value="1"/>
</dbReference>
<dbReference type="GO" id="GO:0050660">
    <property type="term" value="F:flavin adenine dinucleotide binding"/>
    <property type="evidence" value="ECO:0007669"/>
    <property type="project" value="InterPro"/>
</dbReference>
<keyword evidence="3 5" id="KW-0285">Flavoprotein</keyword>
<dbReference type="OrthoDB" id="275197at2157"/>
<dbReference type="InterPro" id="IPR046373">
    <property type="entry name" value="Acyl-CoA_Oxase/DH_mid-dom_sf"/>
</dbReference>
<dbReference type="InterPro" id="IPR009075">
    <property type="entry name" value="AcylCo_DH/oxidase_C"/>
</dbReference>
<evidence type="ECO:0000256" key="2">
    <source>
        <dbReference type="ARBA" id="ARBA00009347"/>
    </source>
</evidence>
<dbReference type="InterPro" id="IPR006089">
    <property type="entry name" value="Acyl-CoA_DH_CS"/>
</dbReference>
<dbReference type="CDD" id="cd00567">
    <property type="entry name" value="ACAD"/>
    <property type="match status" value="1"/>
</dbReference>
<comment type="cofactor">
    <cofactor evidence="1 5">
        <name>FAD</name>
        <dbReference type="ChEBI" id="CHEBI:57692"/>
    </cofactor>
</comment>
<keyword evidence="5" id="KW-0560">Oxidoreductase</keyword>
<dbReference type="PANTHER" id="PTHR43884:SF12">
    <property type="entry name" value="ISOVALERYL-COA DEHYDROGENASE, MITOCHONDRIAL-RELATED"/>
    <property type="match status" value="1"/>
</dbReference>
<dbReference type="Proteomes" id="UP000509301">
    <property type="component" value="Chromosome"/>
</dbReference>
<reference evidence="9 10" key="1">
    <citation type="submission" date="2020-02" db="EMBL/GenBank/DDBJ databases">
        <title>Comparative genome analysis reveals the metabolism and evolution of the thermophilic archaeal genus Metallosphaera.</title>
        <authorList>
            <person name="Jiang C."/>
        </authorList>
    </citation>
    <scope>NUCLEOTIDE SEQUENCE [LARGE SCALE GENOMIC DNA]</scope>
    <source>
        <strain evidence="9 10">Ric-A</strain>
    </source>
</reference>
<evidence type="ECO:0000259" key="7">
    <source>
        <dbReference type="Pfam" id="PF02770"/>
    </source>
</evidence>
<evidence type="ECO:0000256" key="1">
    <source>
        <dbReference type="ARBA" id="ARBA00001974"/>
    </source>
</evidence>
<dbReference type="InterPro" id="IPR037069">
    <property type="entry name" value="AcylCoA_DH/ox_N_sf"/>
</dbReference>
<dbReference type="InterPro" id="IPR036250">
    <property type="entry name" value="AcylCo_DH-like_C"/>
</dbReference>
<dbReference type="Pfam" id="PF02771">
    <property type="entry name" value="Acyl-CoA_dh_N"/>
    <property type="match status" value="1"/>
</dbReference>
<protein>
    <submittedName>
        <fullName evidence="9">Acyl-CoA/acyl-ACP dehydrogenase</fullName>
    </submittedName>
</protein>
<proteinExistence type="inferred from homology"/>